<dbReference type="InterPro" id="IPR008915">
    <property type="entry name" value="Peptidase_M50"/>
</dbReference>
<dbReference type="HOGENOM" id="CLU_065535_0_0_6"/>
<dbReference type="PANTHER" id="PTHR39188:SF3">
    <property type="entry name" value="STAGE IV SPORULATION PROTEIN FB"/>
    <property type="match status" value="1"/>
</dbReference>
<dbReference type="PANTHER" id="PTHR39188">
    <property type="entry name" value="MEMBRANE-ASSOCIATED ZINC METALLOPROTEASE M50B"/>
    <property type="match status" value="1"/>
</dbReference>
<dbReference type="AlphaFoldDB" id="B3PBI3"/>
<keyword evidence="5 12" id="KW-0812">Transmembrane</keyword>
<evidence type="ECO:0000256" key="11">
    <source>
        <dbReference type="ARBA" id="ARBA00023136"/>
    </source>
</evidence>
<feature type="domain" description="Peptidase M50" evidence="13">
    <location>
        <begin position="227"/>
        <end position="262"/>
    </location>
</feature>
<evidence type="ECO:0000256" key="12">
    <source>
        <dbReference type="SAM" id="Phobius"/>
    </source>
</evidence>
<dbReference type="eggNOG" id="COG1994">
    <property type="taxonomic scope" value="Bacteria"/>
</dbReference>
<keyword evidence="7" id="KW-0378">Hydrolase</keyword>
<evidence type="ECO:0000256" key="10">
    <source>
        <dbReference type="ARBA" id="ARBA00023049"/>
    </source>
</evidence>
<comment type="subcellular location">
    <subcellularLocation>
        <location evidence="2">Membrane</location>
        <topology evidence="2">Multi-pass membrane protein</topology>
    </subcellularLocation>
</comment>
<dbReference type="Proteomes" id="UP000001036">
    <property type="component" value="Chromosome"/>
</dbReference>
<evidence type="ECO:0000256" key="1">
    <source>
        <dbReference type="ARBA" id="ARBA00001947"/>
    </source>
</evidence>
<dbReference type="GO" id="GO:0016020">
    <property type="term" value="C:membrane"/>
    <property type="evidence" value="ECO:0007669"/>
    <property type="project" value="UniProtKB-SubCell"/>
</dbReference>
<dbReference type="STRING" id="498211.CJA_2750"/>
<comment type="cofactor">
    <cofactor evidence="1">
        <name>Zn(2+)</name>
        <dbReference type="ChEBI" id="CHEBI:29105"/>
    </cofactor>
</comment>
<feature type="transmembrane region" description="Helical" evidence="12">
    <location>
        <begin position="321"/>
        <end position="345"/>
    </location>
</feature>
<feature type="transmembrane region" description="Helical" evidence="12">
    <location>
        <begin position="266"/>
        <end position="283"/>
    </location>
</feature>
<evidence type="ECO:0000256" key="2">
    <source>
        <dbReference type="ARBA" id="ARBA00004141"/>
    </source>
</evidence>
<dbReference type="CDD" id="cd06160">
    <property type="entry name" value="S2P-M50_like_2"/>
    <property type="match status" value="1"/>
</dbReference>
<feature type="transmembrane region" description="Helical" evidence="12">
    <location>
        <begin position="172"/>
        <end position="190"/>
    </location>
</feature>
<organism evidence="14 15">
    <name type="scientific">Cellvibrio japonicus (strain Ueda107)</name>
    <name type="common">Pseudomonas fluorescens subsp. cellulosa</name>
    <dbReference type="NCBI Taxonomy" id="498211"/>
    <lineage>
        <taxon>Bacteria</taxon>
        <taxon>Pseudomonadati</taxon>
        <taxon>Pseudomonadota</taxon>
        <taxon>Gammaproteobacteria</taxon>
        <taxon>Cellvibrionales</taxon>
        <taxon>Cellvibrionaceae</taxon>
        <taxon>Cellvibrio</taxon>
    </lineage>
</organism>
<evidence type="ECO:0000256" key="8">
    <source>
        <dbReference type="ARBA" id="ARBA00022833"/>
    </source>
</evidence>
<feature type="transmembrane region" description="Helical" evidence="12">
    <location>
        <begin position="202"/>
        <end position="222"/>
    </location>
</feature>
<keyword evidence="15" id="KW-1185">Reference proteome</keyword>
<dbReference type="RefSeq" id="WP_012488344.1">
    <property type="nucleotide sequence ID" value="NC_010995.1"/>
</dbReference>
<dbReference type="EMBL" id="CP000934">
    <property type="protein sequence ID" value="ACE85208.1"/>
    <property type="molecule type" value="Genomic_DNA"/>
</dbReference>
<dbReference type="GO" id="GO:0046872">
    <property type="term" value="F:metal ion binding"/>
    <property type="evidence" value="ECO:0007669"/>
    <property type="project" value="UniProtKB-KW"/>
</dbReference>
<keyword evidence="11 12" id="KW-0472">Membrane</keyword>
<evidence type="ECO:0000256" key="7">
    <source>
        <dbReference type="ARBA" id="ARBA00022801"/>
    </source>
</evidence>
<feature type="transmembrane region" description="Helical" evidence="12">
    <location>
        <begin position="290"/>
        <end position="309"/>
    </location>
</feature>
<dbReference type="KEGG" id="cja:CJA_2750"/>
<keyword evidence="6" id="KW-0479">Metal-binding</keyword>
<proteinExistence type="inferred from homology"/>
<evidence type="ECO:0000256" key="4">
    <source>
        <dbReference type="ARBA" id="ARBA00022670"/>
    </source>
</evidence>
<evidence type="ECO:0000256" key="6">
    <source>
        <dbReference type="ARBA" id="ARBA00022723"/>
    </source>
</evidence>
<reference evidence="14 15" key="1">
    <citation type="journal article" date="2008" name="J. Bacteriol.">
        <title>Insights into plant cell wall degradation from the genome sequence of the soil bacterium Cellvibrio japonicus.</title>
        <authorList>
            <person name="Deboy R.T."/>
            <person name="Mongodin E.F."/>
            <person name="Fouts D.E."/>
            <person name="Tailford L.E."/>
            <person name="Khouri H."/>
            <person name="Emerson J.B."/>
            <person name="Mohamoud Y."/>
            <person name="Watkins K."/>
            <person name="Henrissat B."/>
            <person name="Gilbert H.J."/>
            <person name="Nelson K.E."/>
        </authorList>
    </citation>
    <scope>NUCLEOTIDE SEQUENCE [LARGE SCALE GENOMIC DNA]</scope>
    <source>
        <strain evidence="14 15">Ueda107</strain>
    </source>
</reference>
<dbReference type="OrthoDB" id="8772544at2"/>
<evidence type="ECO:0000256" key="9">
    <source>
        <dbReference type="ARBA" id="ARBA00022989"/>
    </source>
</evidence>
<keyword evidence="4 14" id="KW-0645">Protease</keyword>
<evidence type="ECO:0000259" key="13">
    <source>
        <dbReference type="Pfam" id="PF02163"/>
    </source>
</evidence>
<dbReference type="GO" id="GO:0008237">
    <property type="term" value="F:metallopeptidase activity"/>
    <property type="evidence" value="ECO:0007669"/>
    <property type="project" value="UniProtKB-KW"/>
</dbReference>
<accession>B3PBI3</accession>
<evidence type="ECO:0000256" key="3">
    <source>
        <dbReference type="ARBA" id="ARBA00007931"/>
    </source>
</evidence>
<name>B3PBI3_CELJU</name>
<sequence length="361" mass="39694">MPGFSFDYAGHRFEVIAKPWSGDEQVLVNGETVSQVRQFGPESEHQLSLPALGELRLRIALDIRHQTARYELWRQGERLGGEVLPLMMGSAENPIGGGEAVVSTQPAVRQTSWLSLGLVAFKLIKAVNVFKVALMASSVAVYSLMFTLEFALALIAVLVFHEYGHLRAMKKFGIPTKGMYLIPFVGGLAVGDHPKTRWQDVYISMMGPVFGLVMTLVFYLVYRVTDSHFAGLVASTSALINLFNLIPVHPLDGGRVVKSLVFSGRNYLALIALLGISALCFVVSWKMGFYFIVFFIVLGVIDIITGWRVGLAEDITPLSTYGIWFCVLWYLVVVALFLGMIVLIAQDGLPGSEIALKVLSS</sequence>
<feature type="transmembrane region" description="Helical" evidence="12">
    <location>
        <begin position="140"/>
        <end position="160"/>
    </location>
</feature>
<evidence type="ECO:0000256" key="5">
    <source>
        <dbReference type="ARBA" id="ARBA00022692"/>
    </source>
</evidence>
<evidence type="ECO:0000313" key="15">
    <source>
        <dbReference type="Proteomes" id="UP000001036"/>
    </source>
</evidence>
<keyword evidence="10" id="KW-0482">Metalloprotease</keyword>
<protein>
    <submittedName>
        <fullName evidence="14">Zn-dependent protease</fullName>
    </submittedName>
</protein>
<feature type="domain" description="Peptidase M50" evidence="13">
    <location>
        <begin position="150"/>
        <end position="222"/>
    </location>
</feature>
<dbReference type="GO" id="GO:0006508">
    <property type="term" value="P:proteolysis"/>
    <property type="evidence" value="ECO:0007669"/>
    <property type="project" value="UniProtKB-KW"/>
</dbReference>
<keyword evidence="9 12" id="KW-1133">Transmembrane helix</keyword>
<comment type="similarity">
    <text evidence="3">Belongs to the peptidase M50B family.</text>
</comment>
<gene>
    <name evidence="14" type="ordered locus">CJA_2750</name>
</gene>
<dbReference type="Pfam" id="PF02163">
    <property type="entry name" value="Peptidase_M50"/>
    <property type="match status" value="2"/>
</dbReference>
<feature type="transmembrane region" description="Helical" evidence="12">
    <location>
        <begin position="229"/>
        <end position="246"/>
    </location>
</feature>
<evidence type="ECO:0000313" key="14">
    <source>
        <dbReference type="EMBL" id="ACE85208.1"/>
    </source>
</evidence>
<keyword evidence="8" id="KW-0862">Zinc</keyword>